<dbReference type="FunFam" id="1.20.1740.10:FF:000006">
    <property type="entry name" value="General amino acid permease"/>
    <property type="match status" value="1"/>
</dbReference>
<keyword evidence="2" id="KW-0813">Transport</keyword>
<sequence>MSRVSEEVAPDENAPGVLPPNTQLKREITSRQLNMMALAGSVGTGLIIGSGTALARGGPLFLIISYLLMGTVIWFVMLSYGEMTTYIPMQKGFPGCATRFVDPALGFVTGWNYFFKYAMLFPNNLTASGLIIQYWLPNLNVSIFVSIFGLIMIALNVMHVKNYGAVQFWLGCAKVVVMLGLIFLLLIISLGGSPSHHRTGFQYWKDPGPINEYLLPGSAGKLLGFWAAMVSATFAYTGCEVVGAAFGEVENPRRNIPIATRQTFYRIIIFYIASVIVITMAVPSTSEALLGSSHEKINAAASPFVIAVKMAGIPVLPDIINGSLLIFVLSAVNADVYTASRTLFAMSKDGHAPKPFSKTVKGRKLFEGVPLWAVGAASLWIVLGYMNATRSASQVFGYLVSLTTVFGALNWVNILVSYLCFLKGLKAMGIERSSLPYKGPFQPYGASLALAWTCIVVIFNGYDAFIPTFNIGRFLTCYIPIIIYLTTILGWKLIKKTKRVTPAEMELQEGAEALQDADHPGNQRFWRNWFAEKGGNVDTAAVDEGEEVERRSTGTRRKSSIWSIVKGRTWSRSTGGTAGLNQ</sequence>
<accession>A0A6G1H2N4</accession>
<dbReference type="GO" id="GO:0016020">
    <property type="term" value="C:membrane"/>
    <property type="evidence" value="ECO:0007669"/>
    <property type="project" value="UniProtKB-SubCell"/>
</dbReference>
<evidence type="ECO:0000256" key="7">
    <source>
        <dbReference type="SAM" id="MobiDB-lite"/>
    </source>
</evidence>
<keyword evidence="11" id="KW-1185">Reference proteome</keyword>
<dbReference type="Gene3D" id="1.20.1740.10">
    <property type="entry name" value="Amino acid/polyamine transporter I"/>
    <property type="match status" value="1"/>
</dbReference>
<evidence type="ECO:0000259" key="9">
    <source>
        <dbReference type="Pfam" id="PF00324"/>
    </source>
</evidence>
<feature type="transmembrane region" description="Helical" evidence="8">
    <location>
        <begin position="223"/>
        <end position="243"/>
    </location>
</feature>
<evidence type="ECO:0000256" key="2">
    <source>
        <dbReference type="ARBA" id="ARBA00022448"/>
    </source>
</evidence>
<dbReference type="Proteomes" id="UP000800041">
    <property type="component" value="Unassembled WGS sequence"/>
</dbReference>
<name>A0A6G1H2N4_9PEZI</name>
<feature type="transmembrane region" description="Helical" evidence="8">
    <location>
        <begin position="264"/>
        <end position="282"/>
    </location>
</feature>
<dbReference type="PANTHER" id="PTHR43341:SF9">
    <property type="entry name" value="DICARBOXYLIC AMINO ACID PERMEASE"/>
    <property type="match status" value="1"/>
</dbReference>
<evidence type="ECO:0000256" key="3">
    <source>
        <dbReference type="ARBA" id="ARBA00022692"/>
    </source>
</evidence>
<feature type="transmembrane region" description="Helical" evidence="8">
    <location>
        <begin position="33"/>
        <end position="54"/>
    </location>
</feature>
<feature type="transmembrane region" description="Helical" evidence="8">
    <location>
        <begin position="395"/>
        <end position="421"/>
    </location>
</feature>
<feature type="transmembrane region" description="Helical" evidence="8">
    <location>
        <begin position="60"/>
        <end position="80"/>
    </location>
</feature>
<keyword evidence="4" id="KW-0029">Amino-acid transport</keyword>
<comment type="subcellular location">
    <subcellularLocation>
        <location evidence="1">Membrane</location>
        <topology evidence="1">Multi-pass membrane protein</topology>
    </subcellularLocation>
</comment>
<feature type="transmembrane region" description="Helical" evidence="8">
    <location>
        <begin position="441"/>
        <end position="459"/>
    </location>
</feature>
<feature type="transmembrane region" description="Helical" evidence="8">
    <location>
        <begin position="168"/>
        <end position="190"/>
    </location>
</feature>
<evidence type="ECO:0000256" key="4">
    <source>
        <dbReference type="ARBA" id="ARBA00022970"/>
    </source>
</evidence>
<evidence type="ECO:0000256" key="5">
    <source>
        <dbReference type="ARBA" id="ARBA00022989"/>
    </source>
</evidence>
<dbReference type="InterPro" id="IPR050524">
    <property type="entry name" value="APC_YAT"/>
</dbReference>
<evidence type="ECO:0000256" key="1">
    <source>
        <dbReference type="ARBA" id="ARBA00004141"/>
    </source>
</evidence>
<dbReference type="OrthoDB" id="3900342at2759"/>
<dbReference type="AlphaFoldDB" id="A0A6G1H2N4"/>
<dbReference type="EMBL" id="ML977152">
    <property type="protein sequence ID" value="KAF1987483.1"/>
    <property type="molecule type" value="Genomic_DNA"/>
</dbReference>
<evidence type="ECO:0000313" key="10">
    <source>
        <dbReference type="EMBL" id="KAF1987483.1"/>
    </source>
</evidence>
<feature type="transmembrane region" description="Helical" evidence="8">
    <location>
        <begin position="134"/>
        <end position="156"/>
    </location>
</feature>
<reference evidence="10" key="1">
    <citation type="journal article" date="2020" name="Stud. Mycol.">
        <title>101 Dothideomycetes genomes: a test case for predicting lifestyles and emergence of pathogens.</title>
        <authorList>
            <person name="Haridas S."/>
            <person name="Albert R."/>
            <person name="Binder M."/>
            <person name="Bloem J."/>
            <person name="Labutti K."/>
            <person name="Salamov A."/>
            <person name="Andreopoulos B."/>
            <person name="Baker S."/>
            <person name="Barry K."/>
            <person name="Bills G."/>
            <person name="Bluhm B."/>
            <person name="Cannon C."/>
            <person name="Castanera R."/>
            <person name="Culley D."/>
            <person name="Daum C."/>
            <person name="Ezra D."/>
            <person name="Gonzalez J."/>
            <person name="Henrissat B."/>
            <person name="Kuo A."/>
            <person name="Liang C."/>
            <person name="Lipzen A."/>
            <person name="Lutzoni F."/>
            <person name="Magnuson J."/>
            <person name="Mondo S."/>
            <person name="Nolan M."/>
            <person name="Ohm R."/>
            <person name="Pangilinan J."/>
            <person name="Park H.-J."/>
            <person name="Ramirez L."/>
            <person name="Alfaro M."/>
            <person name="Sun H."/>
            <person name="Tritt A."/>
            <person name="Yoshinaga Y."/>
            <person name="Zwiers L.-H."/>
            <person name="Turgeon B."/>
            <person name="Goodwin S."/>
            <person name="Spatafora J."/>
            <person name="Crous P."/>
            <person name="Grigoriev I."/>
        </authorList>
    </citation>
    <scope>NUCLEOTIDE SEQUENCE</scope>
    <source>
        <strain evidence="10">CBS 113979</strain>
    </source>
</reference>
<dbReference type="Pfam" id="PF00324">
    <property type="entry name" value="AA_permease"/>
    <property type="match status" value="1"/>
</dbReference>
<evidence type="ECO:0000256" key="8">
    <source>
        <dbReference type="SAM" id="Phobius"/>
    </source>
</evidence>
<evidence type="ECO:0000256" key="6">
    <source>
        <dbReference type="ARBA" id="ARBA00023136"/>
    </source>
</evidence>
<feature type="domain" description="Amino acid permease/ SLC12A" evidence="9">
    <location>
        <begin position="34"/>
        <end position="499"/>
    </location>
</feature>
<organism evidence="10 11">
    <name type="scientific">Aulographum hederae CBS 113979</name>
    <dbReference type="NCBI Taxonomy" id="1176131"/>
    <lineage>
        <taxon>Eukaryota</taxon>
        <taxon>Fungi</taxon>
        <taxon>Dikarya</taxon>
        <taxon>Ascomycota</taxon>
        <taxon>Pezizomycotina</taxon>
        <taxon>Dothideomycetes</taxon>
        <taxon>Pleosporomycetidae</taxon>
        <taxon>Aulographales</taxon>
        <taxon>Aulographaceae</taxon>
    </lineage>
</organism>
<feature type="region of interest" description="Disordered" evidence="7">
    <location>
        <begin position="1"/>
        <end position="21"/>
    </location>
</feature>
<dbReference type="PANTHER" id="PTHR43341">
    <property type="entry name" value="AMINO ACID PERMEASE"/>
    <property type="match status" value="1"/>
</dbReference>
<dbReference type="PIRSF" id="PIRSF006060">
    <property type="entry name" value="AA_transporter"/>
    <property type="match status" value="1"/>
</dbReference>
<keyword evidence="6 8" id="KW-0472">Membrane</keyword>
<keyword evidence="3 8" id="KW-0812">Transmembrane</keyword>
<feature type="transmembrane region" description="Helical" evidence="8">
    <location>
        <begin position="365"/>
        <end position="383"/>
    </location>
</feature>
<proteinExistence type="predicted"/>
<gene>
    <name evidence="10" type="ORF">K402DRAFT_330742</name>
</gene>
<feature type="transmembrane region" description="Helical" evidence="8">
    <location>
        <begin position="92"/>
        <end position="114"/>
    </location>
</feature>
<feature type="transmembrane region" description="Helical" evidence="8">
    <location>
        <begin position="471"/>
        <end position="491"/>
    </location>
</feature>
<evidence type="ECO:0000313" key="11">
    <source>
        <dbReference type="Proteomes" id="UP000800041"/>
    </source>
</evidence>
<dbReference type="GO" id="GO:0015171">
    <property type="term" value="F:amino acid transmembrane transporter activity"/>
    <property type="evidence" value="ECO:0007669"/>
    <property type="project" value="TreeGrafter"/>
</dbReference>
<keyword evidence="5 8" id="KW-1133">Transmembrane helix</keyword>
<protein>
    <recommendedName>
        <fullName evidence="9">Amino acid permease/ SLC12A domain-containing protein</fullName>
    </recommendedName>
</protein>
<dbReference type="InterPro" id="IPR004841">
    <property type="entry name" value="AA-permease/SLC12A_dom"/>
</dbReference>